<evidence type="ECO:0000313" key="3">
    <source>
        <dbReference type="EMBL" id="KAK3946651.1"/>
    </source>
</evidence>
<evidence type="ECO:0000256" key="1">
    <source>
        <dbReference type="SAM" id="MobiDB-lite"/>
    </source>
</evidence>
<dbReference type="PANTHER" id="PTHR33112">
    <property type="entry name" value="DOMAIN PROTEIN, PUTATIVE-RELATED"/>
    <property type="match status" value="1"/>
</dbReference>
<reference evidence="3" key="2">
    <citation type="submission" date="2023-06" db="EMBL/GenBank/DDBJ databases">
        <authorList>
            <consortium name="Lawrence Berkeley National Laboratory"/>
            <person name="Mondo S.J."/>
            <person name="Hensen N."/>
            <person name="Bonometti L."/>
            <person name="Westerberg I."/>
            <person name="Brannstrom I.O."/>
            <person name="Guillou S."/>
            <person name="Cros-Aarteil S."/>
            <person name="Calhoun S."/>
            <person name="Haridas S."/>
            <person name="Kuo A."/>
            <person name="Pangilinan J."/>
            <person name="Riley R."/>
            <person name="Labutti K."/>
            <person name="Andreopoulos B."/>
            <person name="Lipzen A."/>
            <person name="Chen C."/>
            <person name="Yanf M."/>
            <person name="Daum C."/>
            <person name="Ng V."/>
            <person name="Clum A."/>
            <person name="Steindorff A."/>
            <person name="Ohm R."/>
            <person name="Martin F."/>
            <person name="Silar P."/>
            <person name="Natvig D."/>
            <person name="Lalanne C."/>
            <person name="Gautier V."/>
            <person name="Ament-Velasquez S.L."/>
            <person name="Kruys A."/>
            <person name="Hutchinson M.I."/>
            <person name="Powell A.J."/>
            <person name="Barry K."/>
            <person name="Miller A.N."/>
            <person name="Grigoriev I.V."/>
            <person name="Debuchy R."/>
            <person name="Gladieux P."/>
            <person name="Thoren M.H."/>
            <person name="Johannesson H."/>
        </authorList>
    </citation>
    <scope>NUCLEOTIDE SEQUENCE</scope>
    <source>
        <strain evidence="3">CBS 626.80</strain>
    </source>
</reference>
<feature type="compositionally biased region" description="Basic and acidic residues" evidence="1">
    <location>
        <begin position="579"/>
        <end position="614"/>
    </location>
</feature>
<feature type="compositionally biased region" description="Acidic residues" evidence="1">
    <location>
        <begin position="563"/>
        <end position="578"/>
    </location>
</feature>
<protein>
    <submittedName>
        <fullName evidence="3">Heterokaryon incompatibility protein-domain-containing protein</fullName>
    </submittedName>
</protein>
<dbReference type="Proteomes" id="UP001303222">
    <property type="component" value="Unassembled WGS sequence"/>
</dbReference>
<feature type="region of interest" description="Disordered" evidence="1">
    <location>
        <begin position="544"/>
        <end position="655"/>
    </location>
</feature>
<organism evidence="3 4">
    <name type="scientific">Pseudoneurospora amorphoporcata</name>
    <dbReference type="NCBI Taxonomy" id="241081"/>
    <lineage>
        <taxon>Eukaryota</taxon>
        <taxon>Fungi</taxon>
        <taxon>Dikarya</taxon>
        <taxon>Ascomycota</taxon>
        <taxon>Pezizomycotina</taxon>
        <taxon>Sordariomycetes</taxon>
        <taxon>Sordariomycetidae</taxon>
        <taxon>Sordariales</taxon>
        <taxon>Sordariaceae</taxon>
        <taxon>Pseudoneurospora</taxon>
    </lineage>
</organism>
<evidence type="ECO:0000313" key="4">
    <source>
        <dbReference type="Proteomes" id="UP001303222"/>
    </source>
</evidence>
<sequence>MDKKTVEKLSWSLSNESSRNCWQCLIVLTVAEILWGRALTNNDKVGVCLVGSANRSCCKAHSDELLHFIVRLHMVSLPPEYSHRFFSVLSISGRFPPRMFPGQNFEDSDLETFASSSYQIAISWLESCLTNHPHCPGREETVLPRRLIYVGNGHESIGLVENDKPALGRYICLSHCWGARQLLMTTKSNIEDHLRGIKWENIPKTFQDAINVTRFLGIGYLWIDSLCIIQQDVDDWAEESSKMCSIYENFNGGLPIRDTANFVRLRGSFSSAAPFDLVGYRPPQTSMSCRMGSHPHPHHPDAQNPPLFSRAWVFQERILSPRVLHFNEEELMWECRTSVLCECQPAHCDDQSELQAQWRAMVQEYSALNLSHGTDKLPALSGLAKQLGRMRPSAKYLAGLWSDSLHFDLLWSSHYDYFVKVQRSPETWRAPSWSWAAQNSAVDFPRGTDHIRVFFTIQGCEIGIPTSDITGQVSEGSLVLSGTLYDAQLSRALKADWHKRWREVTGTIVLTLKVTGVQIKSRFIVPEPHVYRLRGEDKATTITMDSPYDLIYPEGETTRKDGWEEDEVEEDEGEEDEEGNPKSEQDEDDHYEKEKKKWGDEEKARSIKDKNEAKIDEEDEEDSEGRSESRKTEHTGQEELLRDDRDSQAQYFDPLGRSSAEYALILQKVEGNNTYRHIGILIQHQSVEAHDAPRPLL</sequence>
<name>A0AAN6NIW6_9PEZI</name>
<reference evidence="3" key="1">
    <citation type="journal article" date="2023" name="Mol. Phylogenet. Evol.">
        <title>Genome-scale phylogeny and comparative genomics of the fungal order Sordariales.</title>
        <authorList>
            <person name="Hensen N."/>
            <person name="Bonometti L."/>
            <person name="Westerberg I."/>
            <person name="Brannstrom I.O."/>
            <person name="Guillou S."/>
            <person name="Cros-Aarteil S."/>
            <person name="Calhoun S."/>
            <person name="Haridas S."/>
            <person name="Kuo A."/>
            <person name="Mondo S."/>
            <person name="Pangilinan J."/>
            <person name="Riley R."/>
            <person name="LaButti K."/>
            <person name="Andreopoulos B."/>
            <person name="Lipzen A."/>
            <person name="Chen C."/>
            <person name="Yan M."/>
            <person name="Daum C."/>
            <person name="Ng V."/>
            <person name="Clum A."/>
            <person name="Steindorff A."/>
            <person name="Ohm R.A."/>
            <person name="Martin F."/>
            <person name="Silar P."/>
            <person name="Natvig D.O."/>
            <person name="Lalanne C."/>
            <person name="Gautier V."/>
            <person name="Ament-Velasquez S.L."/>
            <person name="Kruys A."/>
            <person name="Hutchinson M.I."/>
            <person name="Powell A.J."/>
            <person name="Barry K."/>
            <person name="Miller A.N."/>
            <person name="Grigoriev I.V."/>
            <person name="Debuchy R."/>
            <person name="Gladieux P."/>
            <person name="Hiltunen Thoren M."/>
            <person name="Johannesson H."/>
        </authorList>
    </citation>
    <scope>NUCLEOTIDE SEQUENCE</scope>
    <source>
        <strain evidence="3">CBS 626.80</strain>
    </source>
</reference>
<gene>
    <name evidence="3" type="ORF">QBC32DRAFT_401992</name>
</gene>
<comment type="caution">
    <text evidence="3">The sequence shown here is derived from an EMBL/GenBank/DDBJ whole genome shotgun (WGS) entry which is preliminary data.</text>
</comment>
<evidence type="ECO:0000259" key="2">
    <source>
        <dbReference type="Pfam" id="PF06985"/>
    </source>
</evidence>
<feature type="compositionally biased region" description="Basic and acidic residues" evidence="1">
    <location>
        <begin position="624"/>
        <end position="647"/>
    </location>
</feature>
<dbReference type="Pfam" id="PF06985">
    <property type="entry name" value="HET"/>
    <property type="match status" value="1"/>
</dbReference>
<accession>A0AAN6NIW6</accession>
<dbReference type="AlphaFoldDB" id="A0AAN6NIW6"/>
<dbReference type="EMBL" id="MU859600">
    <property type="protein sequence ID" value="KAK3946651.1"/>
    <property type="molecule type" value="Genomic_DNA"/>
</dbReference>
<dbReference type="InterPro" id="IPR010730">
    <property type="entry name" value="HET"/>
</dbReference>
<keyword evidence="4" id="KW-1185">Reference proteome</keyword>
<proteinExistence type="predicted"/>
<dbReference type="PANTHER" id="PTHR33112:SF9">
    <property type="entry name" value="HETEROKARYON INCOMPATIBILITY DOMAIN-CONTAINING PROTEIN"/>
    <property type="match status" value="1"/>
</dbReference>
<feature type="domain" description="Heterokaryon incompatibility" evidence="2">
    <location>
        <begin position="170"/>
        <end position="316"/>
    </location>
</feature>